<dbReference type="InterPro" id="IPR029055">
    <property type="entry name" value="Ntn_hydrolases_N"/>
</dbReference>
<dbReference type="InterPro" id="IPR017932">
    <property type="entry name" value="GATase_2_dom"/>
</dbReference>
<dbReference type="HOGENOM" id="CLU_042555_1_1_1"/>
<dbReference type="eggNOG" id="KOG1268">
    <property type="taxonomic scope" value="Eukaryota"/>
</dbReference>
<dbReference type="PROSITE" id="PS51278">
    <property type="entry name" value="GATASE_TYPE_2"/>
    <property type="match status" value="1"/>
</dbReference>
<dbReference type="InterPro" id="IPR052373">
    <property type="entry name" value="Gamma-glu_amide_hydrolase"/>
</dbReference>
<feature type="domain" description="Glutamine amidotransferase type-2" evidence="1">
    <location>
        <begin position="2"/>
        <end position="379"/>
    </location>
</feature>
<sequence length="379" mass="42433">MCRWFAYISPSEPCLLEDVLITPKHSLVKQVSDHYLPKLLPHDAEGNDDSSNDIKARNLVFNFDGLGVAWYTSSKADFELARPSKTADVAAKEVRLHDSSHEPYVWIDEAHECEKTLRPALYKTIQPPRNDSNFLSICANTETRCLFGHIRASSGTAIAYVNNHPFVFGRHTFMHNGAASDFQEIKRDVVNEMSPAAYANVFGGTDSEHIAGLYMTYLTNGGDASSFEKTYSIHEMSEALHKAVATIITLQQKRRGDKKRPNSLNLCATDGVKLVAYRFRNHRTSQPPSLYYSTSAGVTLNRKYPDNADGVQHPKREIGIPEEKHGEHLIVASEPSTYKEADWELIPRNSFVAAGPDGVFEVKECPYVDDWNAEDPPSK</sequence>
<evidence type="ECO:0000313" key="2">
    <source>
        <dbReference type="EMBL" id="EME82280.1"/>
    </source>
</evidence>
<dbReference type="GO" id="GO:0061672">
    <property type="term" value="C:glutathione hydrolase complex"/>
    <property type="evidence" value="ECO:0007669"/>
    <property type="project" value="TreeGrafter"/>
</dbReference>
<evidence type="ECO:0000313" key="3">
    <source>
        <dbReference type="Proteomes" id="UP000016932"/>
    </source>
</evidence>
<reference evidence="2 3" key="1">
    <citation type="journal article" date="2012" name="PLoS Pathog.">
        <title>Diverse lifestyles and strategies of plant pathogenesis encoded in the genomes of eighteen Dothideomycetes fungi.</title>
        <authorList>
            <person name="Ohm R.A."/>
            <person name="Feau N."/>
            <person name="Henrissat B."/>
            <person name="Schoch C.L."/>
            <person name="Horwitz B.A."/>
            <person name="Barry K.W."/>
            <person name="Condon B.J."/>
            <person name="Copeland A.C."/>
            <person name="Dhillon B."/>
            <person name="Glaser F."/>
            <person name="Hesse C.N."/>
            <person name="Kosti I."/>
            <person name="LaButti K."/>
            <person name="Lindquist E.A."/>
            <person name="Lucas S."/>
            <person name="Salamov A.A."/>
            <person name="Bradshaw R.E."/>
            <person name="Ciuffetti L."/>
            <person name="Hamelin R.C."/>
            <person name="Kema G.H.J."/>
            <person name="Lawrence C."/>
            <person name="Scott J.A."/>
            <person name="Spatafora J.W."/>
            <person name="Turgeon B.G."/>
            <person name="de Wit P.J.G.M."/>
            <person name="Zhong S."/>
            <person name="Goodwin S.B."/>
            <person name="Grigoriev I.V."/>
        </authorList>
    </citation>
    <scope>NUCLEOTIDE SEQUENCE [LARGE SCALE GENOMIC DNA]</scope>
    <source>
        <strain evidence="2 3">CIRAD86</strain>
    </source>
</reference>
<dbReference type="VEuPathDB" id="FungiDB:MYCFIDRAFT_88344"/>
<dbReference type="PANTHER" id="PTHR43187:SF1">
    <property type="entry name" value="GLUTAMINE AMIDOTRANSFERASE DUG3-RELATED"/>
    <property type="match status" value="1"/>
</dbReference>
<gene>
    <name evidence="2" type="ORF">MYCFIDRAFT_88344</name>
</gene>
<dbReference type="KEGG" id="pfj:MYCFIDRAFT_88344"/>
<dbReference type="SUPFAM" id="SSF56235">
    <property type="entry name" value="N-terminal nucleophile aminohydrolases (Ntn hydrolases)"/>
    <property type="match status" value="1"/>
</dbReference>
<dbReference type="STRING" id="383855.M2YX62"/>
<name>M2YX62_PSEFD</name>
<dbReference type="GO" id="GO:0006751">
    <property type="term" value="P:glutathione catabolic process"/>
    <property type="evidence" value="ECO:0007669"/>
    <property type="project" value="TreeGrafter"/>
</dbReference>
<accession>M2YX62</accession>
<organism evidence="2 3">
    <name type="scientific">Pseudocercospora fijiensis (strain CIRAD86)</name>
    <name type="common">Black leaf streak disease fungus</name>
    <name type="synonym">Mycosphaerella fijiensis</name>
    <dbReference type="NCBI Taxonomy" id="383855"/>
    <lineage>
        <taxon>Eukaryota</taxon>
        <taxon>Fungi</taxon>
        <taxon>Dikarya</taxon>
        <taxon>Ascomycota</taxon>
        <taxon>Pezizomycotina</taxon>
        <taxon>Dothideomycetes</taxon>
        <taxon>Dothideomycetidae</taxon>
        <taxon>Mycosphaerellales</taxon>
        <taxon>Mycosphaerellaceae</taxon>
        <taxon>Pseudocercospora</taxon>
    </lineage>
</organism>
<evidence type="ECO:0000259" key="1">
    <source>
        <dbReference type="PROSITE" id="PS51278"/>
    </source>
</evidence>
<dbReference type="GO" id="GO:0008242">
    <property type="term" value="F:omega peptidase activity"/>
    <property type="evidence" value="ECO:0007669"/>
    <property type="project" value="TreeGrafter"/>
</dbReference>
<protein>
    <recommendedName>
        <fullName evidence="1">Glutamine amidotransferase type-2 domain-containing protein</fullName>
    </recommendedName>
</protein>
<dbReference type="GO" id="GO:0005737">
    <property type="term" value="C:cytoplasm"/>
    <property type="evidence" value="ECO:0007669"/>
    <property type="project" value="TreeGrafter"/>
</dbReference>
<dbReference type="Gene3D" id="3.60.20.10">
    <property type="entry name" value="Glutamine Phosphoribosylpyrophosphate, subunit 1, domain 1"/>
    <property type="match status" value="1"/>
</dbReference>
<dbReference type="CDD" id="cd01908">
    <property type="entry name" value="YafJ"/>
    <property type="match status" value="1"/>
</dbReference>
<dbReference type="GeneID" id="19342689"/>
<dbReference type="Proteomes" id="UP000016932">
    <property type="component" value="Unassembled WGS sequence"/>
</dbReference>
<proteinExistence type="predicted"/>
<keyword evidence="3" id="KW-1185">Reference proteome</keyword>
<dbReference type="RefSeq" id="XP_007927680.1">
    <property type="nucleotide sequence ID" value="XM_007929489.1"/>
</dbReference>
<dbReference type="PANTHER" id="PTHR43187">
    <property type="entry name" value="GLUTAMINE AMIDOTRANSFERASE DUG3-RELATED"/>
    <property type="match status" value="1"/>
</dbReference>
<dbReference type="OrthoDB" id="444432at2759"/>
<dbReference type="AlphaFoldDB" id="M2YX62"/>
<dbReference type="EMBL" id="KB446559">
    <property type="protein sequence ID" value="EME82280.1"/>
    <property type="molecule type" value="Genomic_DNA"/>
</dbReference>